<dbReference type="PROSITE" id="PS01152">
    <property type="entry name" value="HESB"/>
    <property type="match status" value="1"/>
</dbReference>
<dbReference type="GO" id="GO:0051537">
    <property type="term" value="F:2 iron, 2 sulfur cluster binding"/>
    <property type="evidence" value="ECO:0007669"/>
    <property type="project" value="TreeGrafter"/>
</dbReference>
<sequence>MTTSAAQRVIALRMAEGNPALMLRLTVSGGGCSGFQYGFSLDAMATSTDHVFEHHGARLVVDHISLSLLQGARVDYVDELMGAMFVVQNPNAISTCGCGNSFSA</sequence>
<dbReference type="Pfam" id="PF01521">
    <property type="entry name" value="Fe-S_biosyn"/>
    <property type="match status" value="1"/>
</dbReference>
<feature type="domain" description="Core" evidence="1">
    <location>
        <begin position="1"/>
        <end position="100"/>
    </location>
</feature>
<protein>
    <submittedName>
        <fullName evidence="2">Probable iron binding protein from the HesB_IscA_SufA family</fullName>
    </submittedName>
</protein>
<evidence type="ECO:0000259" key="1">
    <source>
        <dbReference type="Pfam" id="PF01521"/>
    </source>
</evidence>
<dbReference type="InterPro" id="IPR035903">
    <property type="entry name" value="HesB-like_dom_sf"/>
</dbReference>
<dbReference type="GO" id="GO:0005506">
    <property type="term" value="F:iron ion binding"/>
    <property type="evidence" value="ECO:0007669"/>
    <property type="project" value="TreeGrafter"/>
</dbReference>
<organism evidence="2">
    <name type="scientific">invertebrate metagenome</name>
    <dbReference type="NCBI Taxonomy" id="1711999"/>
    <lineage>
        <taxon>unclassified sequences</taxon>
        <taxon>metagenomes</taxon>
        <taxon>organismal metagenomes</taxon>
    </lineage>
</organism>
<dbReference type="FunFam" id="2.60.300.12:FF:000013">
    <property type="entry name" value="Iron-sulfur assembly protein 2"/>
    <property type="match status" value="1"/>
</dbReference>
<dbReference type="EMBL" id="LR026963">
    <property type="protein sequence ID" value="VBB69496.1"/>
    <property type="molecule type" value="Genomic_DNA"/>
</dbReference>
<proteinExistence type="predicted"/>
<dbReference type="PANTHER" id="PTHR43011">
    <property type="entry name" value="IRON-SULFUR CLUSTER ASSEMBLY 2 HOMOLOG, MITOCHONDRIAL"/>
    <property type="match status" value="1"/>
</dbReference>
<dbReference type="AlphaFoldDB" id="A0A484H600"/>
<name>A0A484H600_9ZZZZ</name>
<dbReference type="InterPro" id="IPR000361">
    <property type="entry name" value="ATAP_core_dom"/>
</dbReference>
<dbReference type="InterPro" id="IPR017870">
    <property type="entry name" value="FeS_cluster_insertion_CS"/>
</dbReference>
<dbReference type="InterPro" id="IPR016092">
    <property type="entry name" value="ATAP"/>
</dbReference>
<accession>A0A484H600</accession>
<dbReference type="GO" id="GO:0051539">
    <property type="term" value="F:4 iron, 4 sulfur cluster binding"/>
    <property type="evidence" value="ECO:0007669"/>
    <property type="project" value="TreeGrafter"/>
</dbReference>
<reference evidence="2" key="1">
    <citation type="submission" date="2018-10" db="EMBL/GenBank/DDBJ databases">
        <authorList>
            <person name="Gruber-Vodicka H."/>
            <person name="Jaeckle O."/>
        </authorList>
    </citation>
    <scope>NUCLEOTIDE SEQUENCE</scope>
</reference>
<dbReference type="Gene3D" id="2.60.300.12">
    <property type="entry name" value="HesB-like domain"/>
    <property type="match status" value="1"/>
</dbReference>
<evidence type="ECO:0000313" key="2">
    <source>
        <dbReference type="EMBL" id="VBB69496.1"/>
    </source>
</evidence>
<dbReference type="GO" id="GO:0005739">
    <property type="term" value="C:mitochondrion"/>
    <property type="evidence" value="ECO:0007669"/>
    <property type="project" value="TreeGrafter"/>
</dbReference>
<dbReference type="GO" id="GO:0016226">
    <property type="term" value="P:iron-sulfur cluster assembly"/>
    <property type="evidence" value="ECO:0007669"/>
    <property type="project" value="InterPro"/>
</dbReference>
<gene>
    <name evidence="2" type="ORF">RIEGSTA812A_PEG_969</name>
</gene>
<dbReference type="PANTHER" id="PTHR43011:SF1">
    <property type="entry name" value="IRON-SULFUR CLUSTER ASSEMBLY 2 HOMOLOG, MITOCHONDRIAL"/>
    <property type="match status" value="1"/>
</dbReference>
<dbReference type="NCBIfam" id="NF010147">
    <property type="entry name" value="PRK13623.1"/>
    <property type="match status" value="1"/>
</dbReference>
<dbReference type="SUPFAM" id="SSF89360">
    <property type="entry name" value="HesB-like domain"/>
    <property type="match status" value="1"/>
</dbReference>
<dbReference type="NCBIfam" id="TIGR00049">
    <property type="entry name" value="iron-sulfur cluster assembly accessory protein"/>
    <property type="match status" value="1"/>
</dbReference>